<name>A0ABQ3D961_9ACTN</name>
<gene>
    <name evidence="2" type="ORF">GCM10010345_81320</name>
</gene>
<proteinExistence type="predicted"/>
<evidence type="ECO:0000256" key="1">
    <source>
        <dbReference type="SAM" id="MobiDB-lite"/>
    </source>
</evidence>
<organism evidence="2 3">
    <name type="scientific">Streptomyces canarius</name>
    <dbReference type="NCBI Taxonomy" id="285453"/>
    <lineage>
        <taxon>Bacteria</taxon>
        <taxon>Bacillati</taxon>
        <taxon>Actinomycetota</taxon>
        <taxon>Actinomycetes</taxon>
        <taxon>Kitasatosporales</taxon>
        <taxon>Streptomycetaceae</taxon>
        <taxon>Streptomyces</taxon>
    </lineage>
</organism>
<evidence type="ECO:0000313" key="2">
    <source>
        <dbReference type="EMBL" id="GHA65054.1"/>
    </source>
</evidence>
<keyword evidence="3" id="KW-1185">Reference proteome</keyword>
<dbReference type="Proteomes" id="UP000653644">
    <property type="component" value="Unassembled WGS sequence"/>
</dbReference>
<feature type="region of interest" description="Disordered" evidence="1">
    <location>
        <begin position="1"/>
        <end position="23"/>
    </location>
</feature>
<sequence>MCSRPGPGRTDAVRRPPGNDVTVTWSPVISRTVLERAPASDAGRATLPLVAVRATAVVGTTPASSINPVDITAMGRNFAIGETPFEQP</sequence>
<protein>
    <submittedName>
        <fullName evidence="2">Uncharacterized protein</fullName>
    </submittedName>
</protein>
<dbReference type="EMBL" id="BMVN01000053">
    <property type="protein sequence ID" value="GHA65054.1"/>
    <property type="molecule type" value="Genomic_DNA"/>
</dbReference>
<reference evidence="3" key="1">
    <citation type="journal article" date="2019" name="Int. J. Syst. Evol. Microbiol.">
        <title>The Global Catalogue of Microorganisms (GCM) 10K type strain sequencing project: providing services to taxonomists for standard genome sequencing and annotation.</title>
        <authorList>
            <consortium name="The Broad Institute Genomics Platform"/>
            <consortium name="The Broad Institute Genome Sequencing Center for Infectious Disease"/>
            <person name="Wu L."/>
            <person name="Ma J."/>
        </authorList>
    </citation>
    <scope>NUCLEOTIDE SEQUENCE [LARGE SCALE GENOMIC DNA]</scope>
    <source>
        <strain evidence="3">JCM 4733</strain>
    </source>
</reference>
<comment type="caution">
    <text evidence="2">The sequence shown here is derived from an EMBL/GenBank/DDBJ whole genome shotgun (WGS) entry which is preliminary data.</text>
</comment>
<evidence type="ECO:0000313" key="3">
    <source>
        <dbReference type="Proteomes" id="UP000653644"/>
    </source>
</evidence>
<accession>A0ABQ3D961</accession>